<organism evidence="4 5">
    <name type="scientific">Microbacterium pumilum</name>
    <dbReference type="NCBI Taxonomy" id="344165"/>
    <lineage>
        <taxon>Bacteria</taxon>
        <taxon>Bacillati</taxon>
        <taxon>Actinomycetota</taxon>
        <taxon>Actinomycetes</taxon>
        <taxon>Micrococcales</taxon>
        <taxon>Microbacteriaceae</taxon>
        <taxon>Microbacterium</taxon>
    </lineage>
</organism>
<evidence type="ECO:0000313" key="4">
    <source>
        <dbReference type="EMBL" id="GAA1989843.1"/>
    </source>
</evidence>
<dbReference type="InterPro" id="IPR050316">
    <property type="entry name" value="Tyrosinase/Hemocyanin"/>
</dbReference>
<reference evidence="4 5" key="1">
    <citation type="journal article" date="2019" name="Int. J. Syst. Evol. Microbiol.">
        <title>The Global Catalogue of Microorganisms (GCM) 10K type strain sequencing project: providing services to taxonomists for standard genome sequencing and annotation.</title>
        <authorList>
            <consortium name="The Broad Institute Genomics Platform"/>
            <consortium name="The Broad Institute Genome Sequencing Center for Infectious Disease"/>
            <person name="Wu L."/>
            <person name="Ma J."/>
        </authorList>
    </citation>
    <scope>NUCLEOTIDE SEQUENCE [LARGE SCALE GENOMIC DNA]</scope>
    <source>
        <strain evidence="4 5">JCM 14902</strain>
    </source>
</reference>
<dbReference type="PANTHER" id="PTHR11474">
    <property type="entry name" value="TYROSINASE FAMILY MEMBER"/>
    <property type="match status" value="1"/>
</dbReference>
<name>A0ABN2SNM7_9MICO</name>
<dbReference type="PRINTS" id="PR00092">
    <property type="entry name" value="TYROSINASE"/>
</dbReference>
<keyword evidence="1" id="KW-0479">Metal-binding</keyword>
<sequence length="916" mass="98102">MAIGDGIRRNIAEVSPIERDRFIEAIRKLDTTKFFPDGVSYWDKQEEIHKNAHFNGVDVHGGPAFIPWHRVIVNRLEALLREVDPALSLHYWDWTTDPRVASGPRAALFTDQFMDNASGEVSHLLANFESSEDAELGNGHAKIWRAVGVSDANPDGTPNIATDSSILLNTDFSSFASALKSAHDFVAHSYIGGTISDAHYSFHDPFVFLLHSNLDRLWAKWQTDPAHPERIQSATAYAGLTPGQLTSLISEHVEPWAGGTGLDPWASDPTKRAVINYLDVSVVSPPCYDSNGSDFRIVEAENPLNSATSRYQVVFNDVPELETTWRSATFSVRTCGDVTAQIKPGTTPTAPFSVATPSVLSKAGPTQYRDIRVWFEFTAGALGTAPQSLGPVNTTVTVGSQDFDLELLGNTIPRPTVAVELSLDQSGSMADPAGTSGAQRLDVLKDAAALFANLIQKNNGIGLTRFDDDAYPPNHATFGGLPISEITSDGFGDPVRGLALNAIAAHGAHGATSVGDGLAMARSELNALPAGAYTDKAIVVFTDGLENRPQSIADVASAIDNRTYAVGLGNETQVNTLALTQIAGSTGGALLLSGTLSSSLDDQFRVRKFFLQILAGVSKTDIVVDPVGHVLPGAEVRIPFALTEADINARVILLTTLPVLHVAVETPMGDLLDASSGVPGLDIERNAEVTTVALSLPLPAPQGPAHAGTWHAVLRIDKRAYKKLLARDDDDPKLRDLRTKGAAYCLSVHALSNLRMRTRLTQSGFTPGSELMVRAVLSEYGVPVEGRARVAAHVTYPDGSATTQALAEEPGGTFSLSMPANQSGIYRFTVTAEGGSVRGVPFTREAMLTAAVWPGGDRPDPEPGGSSDSHEGGDWCHLVRCLLENGALSGKLRERWREQGFDLDALRDCADRACRD</sequence>
<accession>A0ABN2SNM7</accession>
<evidence type="ECO:0000313" key="5">
    <source>
        <dbReference type="Proteomes" id="UP001500326"/>
    </source>
</evidence>
<dbReference type="Gene3D" id="1.10.1280.10">
    <property type="entry name" value="Di-copper center containing domain from catechol oxidase"/>
    <property type="match status" value="1"/>
</dbReference>
<evidence type="ECO:0000256" key="1">
    <source>
        <dbReference type="ARBA" id="ARBA00022723"/>
    </source>
</evidence>
<evidence type="ECO:0000259" key="3">
    <source>
        <dbReference type="PROSITE" id="PS50234"/>
    </source>
</evidence>
<gene>
    <name evidence="4" type="ORF">GCM10009777_26350</name>
</gene>
<dbReference type="RefSeq" id="WP_344062991.1">
    <property type="nucleotide sequence ID" value="NZ_BAAAOH010000001.1"/>
</dbReference>
<dbReference type="SMART" id="SM00327">
    <property type="entry name" value="VWA"/>
    <property type="match status" value="1"/>
</dbReference>
<dbReference type="Proteomes" id="UP001500326">
    <property type="component" value="Unassembled WGS sequence"/>
</dbReference>
<proteinExistence type="predicted"/>
<dbReference type="PROSITE" id="PS00497">
    <property type="entry name" value="TYROSINASE_1"/>
    <property type="match status" value="1"/>
</dbReference>
<dbReference type="Gene3D" id="3.40.50.410">
    <property type="entry name" value="von Willebrand factor, type A domain"/>
    <property type="match status" value="1"/>
</dbReference>
<dbReference type="EMBL" id="BAAAOH010000001">
    <property type="protein sequence ID" value="GAA1989843.1"/>
    <property type="molecule type" value="Genomic_DNA"/>
</dbReference>
<dbReference type="InterPro" id="IPR017868">
    <property type="entry name" value="Filamin/ABP280_repeat-like"/>
</dbReference>
<dbReference type="InterPro" id="IPR036465">
    <property type="entry name" value="vWFA_dom_sf"/>
</dbReference>
<dbReference type="PROSITE" id="PS50194">
    <property type="entry name" value="FILAMIN_REPEAT"/>
    <property type="match status" value="1"/>
</dbReference>
<dbReference type="InterPro" id="IPR002227">
    <property type="entry name" value="Tyrosinase_Cu-bd"/>
</dbReference>
<keyword evidence="5" id="KW-1185">Reference proteome</keyword>
<protein>
    <recommendedName>
        <fullName evidence="3">VWFA domain-containing protein</fullName>
    </recommendedName>
</protein>
<dbReference type="InterPro" id="IPR002035">
    <property type="entry name" value="VWF_A"/>
</dbReference>
<dbReference type="InterPro" id="IPR008922">
    <property type="entry name" value="Di-copper_centre_dom_sf"/>
</dbReference>
<dbReference type="PROSITE" id="PS50234">
    <property type="entry name" value="VWFA"/>
    <property type="match status" value="1"/>
</dbReference>
<evidence type="ECO:0000256" key="2">
    <source>
        <dbReference type="SAM" id="MobiDB-lite"/>
    </source>
</evidence>
<dbReference type="SUPFAM" id="SSF53300">
    <property type="entry name" value="vWA-like"/>
    <property type="match status" value="1"/>
</dbReference>
<dbReference type="SUPFAM" id="SSF48056">
    <property type="entry name" value="Di-copper centre-containing domain"/>
    <property type="match status" value="1"/>
</dbReference>
<feature type="domain" description="VWFA" evidence="3">
    <location>
        <begin position="418"/>
        <end position="614"/>
    </location>
</feature>
<dbReference type="Pfam" id="PF00264">
    <property type="entry name" value="Tyrosinase"/>
    <property type="match status" value="1"/>
</dbReference>
<comment type="caution">
    <text evidence="4">The sequence shown here is derived from an EMBL/GenBank/DDBJ whole genome shotgun (WGS) entry which is preliminary data.</text>
</comment>
<feature type="region of interest" description="Disordered" evidence="2">
    <location>
        <begin position="852"/>
        <end position="871"/>
    </location>
</feature>